<reference evidence="2 3" key="1">
    <citation type="submission" date="2017-11" db="EMBL/GenBank/DDBJ databases">
        <title>Draft genome sequence of Rhizobiales bacterium SY3-13.</title>
        <authorList>
            <person name="Sun C."/>
        </authorList>
    </citation>
    <scope>NUCLEOTIDE SEQUENCE [LARGE SCALE GENOMIC DNA]</scope>
    <source>
        <strain evidence="2 3">SY3-13</strain>
    </source>
</reference>
<gene>
    <name evidence="2" type="ORF">CVT23_22515</name>
</gene>
<accession>A0A2M9FV85</accession>
<organism evidence="2 3">
    <name type="scientific">Minwuia thermotolerans</name>
    <dbReference type="NCBI Taxonomy" id="2056226"/>
    <lineage>
        <taxon>Bacteria</taxon>
        <taxon>Pseudomonadati</taxon>
        <taxon>Pseudomonadota</taxon>
        <taxon>Alphaproteobacteria</taxon>
        <taxon>Minwuiales</taxon>
        <taxon>Minwuiaceae</taxon>
        <taxon>Minwuia</taxon>
    </lineage>
</organism>
<comment type="caution">
    <text evidence="2">The sequence shown here is derived from an EMBL/GenBank/DDBJ whole genome shotgun (WGS) entry which is preliminary data.</text>
</comment>
<dbReference type="AlphaFoldDB" id="A0A2M9FV85"/>
<dbReference type="Proteomes" id="UP000229498">
    <property type="component" value="Unassembled WGS sequence"/>
</dbReference>
<evidence type="ECO:0000313" key="3">
    <source>
        <dbReference type="Proteomes" id="UP000229498"/>
    </source>
</evidence>
<dbReference type="OrthoDB" id="9770450at2"/>
<feature type="compositionally biased region" description="Basic and acidic residues" evidence="1">
    <location>
        <begin position="142"/>
        <end position="153"/>
    </location>
</feature>
<keyword evidence="3" id="KW-1185">Reference proteome</keyword>
<proteinExistence type="predicted"/>
<feature type="region of interest" description="Disordered" evidence="1">
    <location>
        <begin position="133"/>
        <end position="166"/>
    </location>
</feature>
<dbReference type="RefSeq" id="WP_109795566.1">
    <property type="nucleotide sequence ID" value="NZ_PHIG01000067.1"/>
</dbReference>
<protein>
    <submittedName>
        <fullName evidence="2">Uncharacterized protein</fullName>
    </submittedName>
</protein>
<evidence type="ECO:0000313" key="2">
    <source>
        <dbReference type="EMBL" id="PJK27375.1"/>
    </source>
</evidence>
<evidence type="ECO:0000256" key="1">
    <source>
        <dbReference type="SAM" id="MobiDB-lite"/>
    </source>
</evidence>
<dbReference type="EMBL" id="PHIG01000067">
    <property type="protein sequence ID" value="PJK27375.1"/>
    <property type="molecule type" value="Genomic_DNA"/>
</dbReference>
<sequence length="166" mass="18878">MNYSSTPTGTLKLRRRMRMDQQQMIAHQLCRPVWRDVVETGVMSGELRVRDFIGNRRCHLRVQWMAEGWEWVDPQKEQAAEQSAVRNGFTSRQSVVAKLGRDIDHVDAEIAADNARADSLGLVLDTDPRRVSRAGLTQARSEGSEVPRDERQNGAKNGWQAVSKDY</sequence>
<name>A0A2M9FV85_9PROT</name>